<keyword evidence="5" id="KW-1185">Reference proteome</keyword>
<dbReference type="GO" id="GO:0004386">
    <property type="term" value="F:helicase activity"/>
    <property type="evidence" value="ECO:0007669"/>
    <property type="project" value="UniProtKB-KW"/>
</dbReference>
<dbReference type="Pfam" id="PF26026">
    <property type="entry name" value="RNA_hel_CTD"/>
    <property type="match status" value="1"/>
</dbReference>
<dbReference type="EMBL" id="BAABME010000935">
    <property type="protein sequence ID" value="GAA0146469.1"/>
    <property type="molecule type" value="Genomic_DNA"/>
</dbReference>
<protein>
    <submittedName>
        <fullName evidence="4">RNA helicase</fullName>
    </submittedName>
</protein>
<comment type="caution">
    <text evidence="4">The sequence shown here is derived from an EMBL/GenBank/DDBJ whole genome shotgun (WGS) entry which is preliminary data.</text>
</comment>
<organism evidence="4 5">
    <name type="scientific">Lithospermum erythrorhizon</name>
    <name type="common">Purple gromwell</name>
    <name type="synonym">Lithospermum officinale var. erythrorhizon</name>
    <dbReference type="NCBI Taxonomy" id="34254"/>
    <lineage>
        <taxon>Eukaryota</taxon>
        <taxon>Viridiplantae</taxon>
        <taxon>Streptophyta</taxon>
        <taxon>Embryophyta</taxon>
        <taxon>Tracheophyta</taxon>
        <taxon>Spermatophyta</taxon>
        <taxon>Magnoliopsida</taxon>
        <taxon>eudicotyledons</taxon>
        <taxon>Gunneridae</taxon>
        <taxon>Pentapetalae</taxon>
        <taxon>asterids</taxon>
        <taxon>lamiids</taxon>
        <taxon>Boraginales</taxon>
        <taxon>Boraginaceae</taxon>
        <taxon>Boraginoideae</taxon>
        <taxon>Lithospermeae</taxon>
        <taxon>Lithospermum</taxon>
    </lineage>
</organism>
<accession>A0AAV3P4H8</accession>
<evidence type="ECO:0000256" key="1">
    <source>
        <dbReference type="ARBA" id="ARBA00022801"/>
    </source>
</evidence>
<keyword evidence="2 4" id="KW-0347">Helicase</keyword>
<gene>
    <name evidence="4" type="ORF">LIER_06412</name>
</gene>
<keyword evidence="2 4" id="KW-0547">Nucleotide-binding</keyword>
<dbReference type="AlphaFoldDB" id="A0AAV3P4H8"/>
<reference evidence="4 5" key="1">
    <citation type="submission" date="2024-01" db="EMBL/GenBank/DDBJ databases">
        <title>The complete chloroplast genome sequence of Lithospermum erythrorhizon: insights into the phylogenetic relationship among Boraginaceae species and the maternal lineages of purple gromwells.</title>
        <authorList>
            <person name="Okada T."/>
            <person name="Watanabe K."/>
        </authorList>
    </citation>
    <scope>NUCLEOTIDE SEQUENCE [LARGE SCALE GENOMIC DNA]</scope>
</reference>
<dbReference type="InterPro" id="IPR059023">
    <property type="entry name" value="RNA_hel_CTD"/>
</dbReference>
<dbReference type="Proteomes" id="UP001454036">
    <property type="component" value="Unassembled WGS sequence"/>
</dbReference>
<name>A0AAV3P4H8_LITER</name>
<evidence type="ECO:0000256" key="2">
    <source>
        <dbReference type="ARBA" id="ARBA00022806"/>
    </source>
</evidence>
<feature type="domain" description="RNA helicase C-terminal" evidence="3">
    <location>
        <begin position="1"/>
        <end position="55"/>
    </location>
</feature>
<evidence type="ECO:0000313" key="5">
    <source>
        <dbReference type="Proteomes" id="UP001454036"/>
    </source>
</evidence>
<evidence type="ECO:0000259" key="3">
    <source>
        <dbReference type="Pfam" id="PF26026"/>
    </source>
</evidence>
<keyword evidence="1" id="KW-0378">Hydrolase</keyword>
<proteinExistence type="predicted"/>
<sequence length="204" mass="23934">MLQGYIDFFMDLNLADCYLKLKDELAMLLQRKMQDPVTDIHKEGNYLLLAVQEVVCLAGGQCEGRFVFGRQSRRLKESNHSYRFTRDGTNLKSLLFRIYIYIYKITSYLKKPDCLQKKILNIWKGDGAFKSTKNVMGKWFIFSNIPCNAANPTNLNYQKMINEIARGGVRFRGPTPYEITHSILDVEIRELKEYRQFQEKMKSM</sequence>
<evidence type="ECO:0000313" key="4">
    <source>
        <dbReference type="EMBL" id="GAA0146469.1"/>
    </source>
</evidence>
<keyword evidence="2 4" id="KW-0067">ATP-binding</keyword>